<feature type="region of interest" description="Disordered" evidence="1">
    <location>
        <begin position="260"/>
        <end position="503"/>
    </location>
</feature>
<reference evidence="2" key="1">
    <citation type="submission" date="2023-03" db="EMBL/GenBank/DDBJ databases">
        <title>Massive genome expansion in bonnet fungi (Mycena s.s.) driven by repeated elements and novel gene families across ecological guilds.</title>
        <authorList>
            <consortium name="Lawrence Berkeley National Laboratory"/>
            <person name="Harder C.B."/>
            <person name="Miyauchi S."/>
            <person name="Viragh M."/>
            <person name="Kuo A."/>
            <person name="Thoen E."/>
            <person name="Andreopoulos B."/>
            <person name="Lu D."/>
            <person name="Skrede I."/>
            <person name="Drula E."/>
            <person name="Henrissat B."/>
            <person name="Morin E."/>
            <person name="Kohler A."/>
            <person name="Barry K."/>
            <person name="LaButti K."/>
            <person name="Morin E."/>
            <person name="Salamov A."/>
            <person name="Lipzen A."/>
            <person name="Mereny Z."/>
            <person name="Hegedus B."/>
            <person name="Baldrian P."/>
            <person name="Stursova M."/>
            <person name="Weitz H."/>
            <person name="Taylor A."/>
            <person name="Grigoriev I.V."/>
            <person name="Nagy L.G."/>
            <person name="Martin F."/>
            <person name="Kauserud H."/>
        </authorList>
    </citation>
    <scope>NUCLEOTIDE SEQUENCE</scope>
    <source>
        <strain evidence="2">CBHHK200</strain>
    </source>
</reference>
<sequence>MRSFLSSVTLGTSSARQPAKQIDTAVTFQPFVESRAMSDLYEAQFTWPSTEPSVVVVTGTFDEWSSSVHLVKETDEGGNTNNVLTSPPRPSGVSEAPVVANGDAKAKDTTIADFVDTVAARDGTTSALDYVTSALGAAIQSQIGVDPINGTQVAVEAPKPDAQFNVPEPPLADTPIAAPEPTMAPVVPISIVPVNADENNTSASATETQVAAEPSQPVETPSTHTPAPPFDALQAPAPLADAPSVPEVVVETVVPETKNIEAPAPSELPVSPSSEPPTVSAVVSEPTPEPAAISPVVSEPTPEPAATSVVVSEPTPEPAATSAVVSEPTPDPAAPSTVVSEEPPEPASTMIFGQESKTPQVAVAEAPSEPTTTEVAASEPISEPAVAAVSPEPASASPVPVIDPVATPAATEVAKPSTNGAAPTSTPKDVSSPSTPAASAPTTPAKKNGHAFPSSGTESLSSSTANSPSKFGTVGSRKNRKSIFGKIKGIFGNDKDKEEKEKK</sequence>
<dbReference type="EMBL" id="JARJCM010000001">
    <property type="protein sequence ID" value="KAJ7047673.1"/>
    <property type="molecule type" value="Genomic_DNA"/>
</dbReference>
<feature type="compositionally biased region" description="Polar residues" evidence="1">
    <location>
        <begin position="416"/>
        <end position="429"/>
    </location>
</feature>
<keyword evidence="3" id="KW-1185">Reference proteome</keyword>
<feature type="compositionally biased region" description="Basic and acidic residues" evidence="1">
    <location>
        <begin position="493"/>
        <end position="503"/>
    </location>
</feature>
<feature type="compositionally biased region" description="Low complexity" evidence="1">
    <location>
        <begin position="431"/>
        <end position="445"/>
    </location>
</feature>
<organism evidence="2 3">
    <name type="scientific">Mycena alexandri</name>
    <dbReference type="NCBI Taxonomy" id="1745969"/>
    <lineage>
        <taxon>Eukaryota</taxon>
        <taxon>Fungi</taxon>
        <taxon>Dikarya</taxon>
        <taxon>Basidiomycota</taxon>
        <taxon>Agaricomycotina</taxon>
        <taxon>Agaricomycetes</taxon>
        <taxon>Agaricomycetidae</taxon>
        <taxon>Agaricales</taxon>
        <taxon>Marasmiineae</taxon>
        <taxon>Mycenaceae</taxon>
        <taxon>Mycena</taxon>
    </lineage>
</organism>
<proteinExistence type="predicted"/>
<comment type="caution">
    <text evidence="2">The sequence shown here is derived from an EMBL/GenBank/DDBJ whole genome shotgun (WGS) entry which is preliminary data.</text>
</comment>
<protein>
    <recommendedName>
        <fullName evidence="4">AMP-activated protein kinase glycogen-binding domain-containing protein</fullName>
    </recommendedName>
</protein>
<dbReference type="Proteomes" id="UP001218188">
    <property type="component" value="Unassembled WGS sequence"/>
</dbReference>
<evidence type="ECO:0008006" key="4">
    <source>
        <dbReference type="Google" id="ProtNLM"/>
    </source>
</evidence>
<dbReference type="AlphaFoldDB" id="A0AAD6TP03"/>
<name>A0AAD6TP03_9AGAR</name>
<evidence type="ECO:0000313" key="3">
    <source>
        <dbReference type="Proteomes" id="UP001218188"/>
    </source>
</evidence>
<feature type="compositionally biased region" description="Low complexity" evidence="1">
    <location>
        <begin position="382"/>
        <end position="400"/>
    </location>
</feature>
<evidence type="ECO:0000256" key="1">
    <source>
        <dbReference type="SAM" id="MobiDB-lite"/>
    </source>
</evidence>
<feature type="compositionally biased region" description="Low complexity" evidence="1">
    <location>
        <begin position="454"/>
        <end position="469"/>
    </location>
</feature>
<evidence type="ECO:0000313" key="2">
    <source>
        <dbReference type="EMBL" id="KAJ7047673.1"/>
    </source>
</evidence>
<feature type="region of interest" description="Disordered" evidence="1">
    <location>
        <begin position="74"/>
        <end position="97"/>
    </location>
</feature>
<accession>A0AAD6TP03</accession>
<feature type="region of interest" description="Disordered" evidence="1">
    <location>
        <begin position="201"/>
        <end position="237"/>
    </location>
</feature>
<gene>
    <name evidence="2" type="ORF">C8F04DRAFT_17194</name>
</gene>
<feature type="compositionally biased region" description="Low complexity" evidence="1">
    <location>
        <begin position="260"/>
        <end position="286"/>
    </location>
</feature>
<dbReference type="CDD" id="cd02859">
    <property type="entry name" value="E_set_AMPKbeta_like_N"/>
    <property type="match status" value="1"/>
</dbReference>